<comment type="caution">
    <text evidence="2">The sequence shown here is derived from an EMBL/GenBank/DDBJ whole genome shotgun (WGS) entry which is preliminary data.</text>
</comment>
<sequence>MEKAQKGGLESTPAPEHELPSYTTAQNEQKKQDEGAGPSNSGLGLGKEHHKYLETAKGKKWLSMFVKSRATNPTSLPVFFEGDIISGRVELDIDKAESSKGISITIQGGTTFVGQEEEIFLKEEKSLWTGSKLKPGKQSWPFKFVLPKEVTIKDAGTFRIPPHYTERASPAYIDYKLIVTVKRGFLKVNQTLVTSFGYQPVTVPEQPSPLRRIAYSEGSPLIGPEGDPEGWRVLPTLKIKGTLFNTKEVEVDCTLAIAKPLSYALGSPIPLLITFSGDNPQALDLLANQNAIQLRLRRGMATGSDAIDDNGIRRTDNHFVEDCGGAYFWPSREGADEPNRKVLQGELEVVKTLKPSFKFPKVTIRYSLDLLPFSASGFVMNETVPGTVLLKETVTIATRQILGLNAHSYAPPGYEKPQNVDYNKSLGLLENGNQRFLGHHHR</sequence>
<evidence type="ECO:0000313" key="2">
    <source>
        <dbReference type="EMBL" id="KAG5170498.1"/>
    </source>
</evidence>
<proteinExistence type="predicted"/>
<dbReference type="InterPro" id="IPR014756">
    <property type="entry name" value="Ig_E-set"/>
</dbReference>
<dbReference type="Gene3D" id="2.60.40.640">
    <property type="match status" value="1"/>
</dbReference>
<evidence type="ECO:0008006" key="3">
    <source>
        <dbReference type="Google" id="ProtNLM"/>
    </source>
</evidence>
<protein>
    <recommendedName>
        <fullName evidence="3">Arrestin-like N-terminal domain-containing protein</fullName>
    </recommendedName>
</protein>
<gene>
    <name evidence="2" type="ORF">JR316_004887</name>
</gene>
<organism evidence="2">
    <name type="scientific">Psilocybe cubensis</name>
    <name type="common">Psychedelic mushroom</name>
    <name type="synonym">Stropharia cubensis</name>
    <dbReference type="NCBI Taxonomy" id="181762"/>
    <lineage>
        <taxon>Eukaryota</taxon>
        <taxon>Fungi</taxon>
        <taxon>Dikarya</taxon>
        <taxon>Basidiomycota</taxon>
        <taxon>Agaricomycotina</taxon>
        <taxon>Agaricomycetes</taxon>
        <taxon>Agaricomycetidae</taxon>
        <taxon>Agaricales</taxon>
        <taxon>Agaricineae</taxon>
        <taxon>Strophariaceae</taxon>
        <taxon>Psilocybe</taxon>
    </lineage>
</organism>
<name>A0A8H7Y0R5_PSICU</name>
<dbReference type="AlphaFoldDB" id="A0A8H7Y0R5"/>
<dbReference type="OrthoDB" id="2333384at2759"/>
<evidence type="ECO:0000256" key="1">
    <source>
        <dbReference type="SAM" id="MobiDB-lite"/>
    </source>
</evidence>
<dbReference type="EMBL" id="JAFIQS010000004">
    <property type="protein sequence ID" value="KAG5170498.1"/>
    <property type="molecule type" value="Genomic_DNA"/>
</dbReference>
<feature type="region of interest" description="Disordered" evidence="1">
    <location>
        <begin position="1"/>
        <end position="46"/>
    </location>
</feature>
<dbReference type="InterPro" id="IPR014752">
    <property type="entry name" value="Arrestin-like_C"/>
</dbReference>
<accession>A0A8H7Y0R5</accession>
<dbReference type="SUPFAM" id="SSF81296">
    <property type="entry name" value="E set domains"/>
    <property type="match status" value="1"/>
</dbReference>
<reference evidence="2" key="1">
    <citation type="submission" date="2021-02" db="EMBL/GenBank/DDBJ databases">
        <title>Psilocybe cubensis genome.</title>
        <authorList>
            <person name="Mckernan K.J."/>
            <person name="Crawford S."/>
            <person name="Trippe A."/>
            <person name="Kane L.T."/>
            <person name="Mclaughlin S."/>
        </authorList>
    </citation>
    <scope>NUCLEOTIDE SEQUENCE [LARGE SCALE GENOMIC DNA]</scope>
    <source>
        <strain evidence="2">MGC-MH-2018</strain>
    </source>
</reference>